<evidence type="ECO:0000256" key="5">
    <source>
        <dbReference type="ARBA" id="ARBA00022692"/>
    </source>
</evidence>
<dbReference type="eggNOG" id="COG0679">
    <property type="taxonomic scope" value="Bacteria"/>
</dbReference>
<name>C0QLR3_DESAH</name>
<comment type="similarity">
    <text evidence="2">Belongs to the auxin efflux carrier (TC 2.A.69) family.</text>
</comment>
<keyword evidence="6 8" id="KW-1133">Transmembrane helix</keyword>
<feature type="transmembrane region" description="Helical" evidence="8">
    <location>
        <begin position="37"/>
        <end position="57"/>
    </location>
</feature>
<evidence type="ECO:0000313" key="10">
    <source>
        <dbReference type="Proteomes" id="UP000000442"/>
    </source>
</evidence>
<feature type="transmembrane region" description="Helical" evidence="8">
    <location>
        <begin position="165"/>
        <end position="185"/>
    </location>
</feature>
<sequence>MQIISTILPIFFVIFLGWAGRKKRFIPDGFIGPANQLVYYIAIPAMIFGAVAKASFYEAFNPVILAVTLFTIFMISALSWAMANALKIPTRTKGTFIQTTFHGNLEYVGLAVVFYSLGDSGLAAAGIFAGFIMIFQNILAVFVLEFHGTDRNQRDNILMTNAQRIIGHPVILSAVSGIVFSIFKIPIPLIVERTLDILSGMALPLALLLIGASLSFKLIRTNLSSVLGASLFKLILMPGLGLVLFQFFEIPQNEFRPVFILLCSPTATLAYVMAREMNGNAEFAVAAISACTMLSAITFTLWLHFLS</sequence>
<dbReference type="Pfam" id="PF03547">
    <property type="entry name" value="Mem_trans"/>
    <property type="match status" value="1"/>
</dbReference>
<feature type="transmembrane region" description="Helical" evidence="8">
    <location>
        <begin position="6"/>
        <end position="21"/>
    </location>
</feature>
<dbReference type="STRING" id="177437.HRM2_32900"/>
<evidence type="ECO:0000256" key="2">
    <source>
        <dbReference type="ARBA" id="ARBA00010145"/>
    </source>
</evidence>
<dbReference type="GO" id="GO:0055085">
    <property type="term" value="P:transmembrane transport"/>
    <property type="evidence" value="ECO:0007669"/>
    <property type="project" value="InterPro"/>
</dbReference>
<feature type="transmembrane region" description="Helical" evidence="8">
    <location>
        <begin position="123"/>
        <end position="144"/>
    </location>
</feature>
<dbReference type="Gene3D" id="1.20.1530.20">
    <property type="match status" value="1"/>
</dbReference>
<dbReference type="PANTHER" id="PTHR36838">
    <property type="entry name" value="AUXIN EFFLUX CARRIER FAMILY PROTEIN"/>
    <property type="match status" value="1"/>
</dbReference>
<feature type="transmembrane region" description="Helical" evidence="8">
    <location>
        <begin position="197"/>
        <end position="219"/>
    </location>
</feature>
<keyword evidence="4" id="KW-1003">Cell membrane</keyword>
<organism evidence="9 10">
    <name type="scientific">Desulforapulum autotrophicum (strain ATCC 43914 / DSM 3382 / VKM B-1955 / HRM2)</name>
    <name type="common">Desulfobacterium autotrophicum</name>
    <dbReference type="NCBI Taxonomy" id="177437"/>
    <lineage>
        <taxon>Bacteria</taxon>
        <taxon>Pseudomonadati</taxon>
        <taxon>Thermodesulfobacteriota</taxon>
        <taxon>Desulfobacteria</taxon>
        <taxon>Desulfobacterales</taxon>
        <taxon>Desulfobacteraceae</taxon>
        <taxon>Desulforapulum</taxon>
    </lineage>
</organism>
<dbReference type="OrthoDB" id="9805563at2"/>
<feature type="transmembrane region" description="Helical" evidence="8">
    <location>
        <begin position="231"/>
        <end position="249"/>
    </location>
</feature>
<dbReference type="Proteomes" id="UP000000442">
    <property type="component" value="Chromosome"/>
</dbReference>
<dbReference type="HOGENOM" id="CLU_056175_3_0_7"/>
<feature type="transmembrane region" description="Helical" evidence="8">
    <location>
        <begin position="283"/>
        <end position="305"/>
    </location>
</feature>
<accession>C0QLR3</accession>
<keyword evidence="7 8" id="KW-0472">Membrane</keyword>
<evidence type="ECO:0000313" key="9">
    <source>
        <dbReference type="EMBL" id="ACN16367.1"/>
    </source>
</evidence>
<dbReference type="RefSeq" id="WP_015905129.1">
    <property type="nucleotide sequence ID" value="NC_012108.1"/>
</dbReference>
<gene>
    <name evidence="9" type="ordered locus">HRM2_32900</name>
</gene>
<reference evidence="9 10" key="1">
    <citation type="journal article" date="2009" name="Environ. Microbiol.">
        <title>Genome sequence of Desulfobacterium autotrophicum HRM2, a marine sulfate reducer oxidizing organic carbon completely to carbon dioxide.</title>
        <authorList>
            <person name="Strittmatter A.W."/>
            <person name="Liesegang H."/>
            <person name="Rabus R."/>
            <person name="Decker I."/>
            <person name="Amann J."/>
            <person name="Andres S."/>
            <person name="Henne A."/>
            <person name="Fricke W.F."/>
            <person name="Martinez-Arias R."/>
            <person name="Bartels D."/>
            <person name="Goesmann A."/>
            <person name="Krause L."/>
            <person name="Puehler A."/>
            <person name="Klenk H.P."/>
            <person name="Richter M."/>
            <person name="Schuler M."/>
            <person name="Gloeckner F.O."/>
            <person name="Meyerdierks A."/>
            <person name="Gottschalk G."/>
            <person name="Amann R."/>
        </authorList>
    </citation>
    <scope>NUCLEOTIDE SEQUENCE [LARGE SCALE GENOMIC DNA]</scope>
    <source>
        <strain evidence="10">ATCC 43914 / DSM 3382 / HRM2</strain>
    </source>
</reference>
<evidence type="ECO:0000256" key="3">
    <source>
        <dbReference type="ARBA" id="ARBA00022448"/>
    </source>
</evidence>
<dbReference type="EMBL" id="CP001087">
    <property type="protein sequence ID" value="ACN16367.1"/>
    <property type="molecule type" value="Genomic_DNA"/>
</dbReference>
<keyword evidence="10" id="KW-1185">Reference proteome</keyword>
<evidence type="ECO:0000256" key="1">
    <source>
        <dbReference type="ARBA" id="ARBA00004651"/>
    </source>
</evidence>
<dbReference type="InterPro" id="IPR004776">
    <property type="entry name" value="Mem_transp_PIN-like"/>
</dbReference>
<feature type="transmembrane region" description="Helical" evidence="8">
    <location>
        <begin position="255"/>
        <end position="274"/>
    </location>
</feature>
<feature type="transmembrane region" description="Helical" evidence="8">
    <location>
        <begin position="63"/>
        <end position="83"/>
    </location>
</feature>
<evidence type="ECO:0000256" key="8">
    <source>
        <dbReference type="SAM" id="Phobius"/>
    </source>
</evidence>
<proteinExistence type="inferred from homology"/>
<keyword evidence="5 8" id="KW-0812">Transmembrane</keyword>
<evidence type="ECO:0000256" key="7">
    <source>
        <dbReference type="ARBA" id="ARBA00023136"/>
    </source>
</evidence>
<keyword evidence="3" id="KW-0813">Transport</keyword>
<evidence type="ECO:0000256" key="6">
    <source>
        <dbReference type="ARBA" id="ARBA00022989"/>
    </source>
</evidence>
<evidence type="ECO:0000256" key="4">
    <source>
        <dbReference type="ARBA" id="ARBA00022475"/>
    </source>
</evidence>
<dbReference type="AlphaFoldDB" id="C0QLR3"/>
<dbReference type="GO" id="GO:0005886">
    <property type="term" value="C:plasma membrane"/>
    <property type="evidence" value="ECO:0007669"/>
    <property type="project" value="UniProtKB-SubCell"/>
</dbReference>
<comment type="subcellular location">
    <subcellularLocation>
        <location evidence="1">Cell membrane</location>
        <topology evidence="1">Multi-pass membrane protein</topology>
    </subcellularLocation>
</comment>
<dbReference type="InterPro" id="IPR038770">
    <property type="entry name" value="Na+/solute_symporter_sf"/>
</dbReference>
<protein>
    <submittedName>
        <fullName evidence="9">Transporter of auxin efflux carrier family</fullName>
    </submittedName>
</protein>
<dbReference type="KEGG" id="dat:HRM2_32900"/>